<dbReference type="EMBL" id="CAFBIZ010000272">
    <property type="protein sequence ID" value="CAB4852459.1"/>
    <property type="molecule type" value="Genomic_DNA"/>
</dbReference>
<organism evidence="1">
    <name type="scientific">freshwater metagenome</name>
    <dbReference type="NCBI Taxonomy" id="449393"/>
    <lineage>
        <taxon>unclassified sequences</taxon>
        <taxon>metagenomes</taxon>
        <taxon>ecological metagenomes</taxon>
    </lineage>
</organism>
<accession>A0A6J7C836</accession>
<reference evidence="1" key="1">
    <citation type="submission" date="2020-05" db="EMBL/GenBank/DDBJ databases">
        <authorList>
            <person name="Chiriac C."/>
            <person name="Salcher M."/>
            <person name="Ghai R."/>
            <person name="Kavagutti S V."/>
        </authorList>
    </citation>
    <scope>NUCLEOTIDE SEQUENCE</scope>
</reference>
<evidence type="ECO:0000313" key="1">
    <source>
        <dbReference type="EMBL" id="CAB4852459.1"/>
    </source>
</evidence>
<dbReference type="AlphaFoldDB" id="A0A6J7C836"/>
<name>A0A6J7C836_9ZZZZ</name>
<protein>
    <submittedName>
        <fullName evidence="1">Unannotated protein</fullName>
    </submittedName>
</protein>
<sequence length="105" mass="11377">MRLARKGSRLDGEARKALGYLGIRAHNPQTRARNGIERITIGRQDVLAVAQEGEAIVGKPPQQADRLRDLAGVDAGRCGRLKGVRLAPRDRYHPGPVLDGLAHIA</sequence>
<proteinExistence type="predicted"/>
<gene>
    <name evidence="1" type="ORF">UFOPK3268_01670</name>
</gene>